<keyword evidence="5 7" id="KW-0472">Membrane</keyword>
<keyword evidence="2" id="KW-1003">Cell membrane</keyword>
<dbReference type="PANTHER" id="PTHR30572">
    <property type="entry name" value="MEMBRANE COMPONENT OF TRANSPORTER-RELATED"/>
    <property type="match status" value="1"/>
</dbReference>
<accession>A0ABS7BYR4</accession>
<name>A0ABS7BYR4_9BACL</name>
<feature type="transmembrane region" description="Helical" evidence="7">
    <location>
        <begin position="240"/>
        <end position="263"/>
    </location>
</feature>
<feature type="non-terminal residue" evidence="9">
    <location>
        <position position="1"/>
    </location>
</feature>
<keyword evidence="4 7" id="KW-1133">Transmembrane helix</keyword>
<proteinExistence type="inferred from homology"/>
<dbReference type="PANTHER" id="PTHR30572:SF4">
    <property type="entry name" value="ABC TRANSPORTER PERMEASE YTRF"/>
    <property type="match status" value="1"/>
</dbReference>
<feature type="transmembrane region" description="Helical" evidence="7">
    <location>
        <begin position="194"/>
        <end position="219"/>
    </location>
</feature>
<dbReference type="Pfam" id="PF02687">
    <property type="entry name" value="FtsX"/>
    <property type="match status" value="1"/>
</dbReference>
<keyword evidence="3 7" id="KW-0812">Transmembrane</keyword>
<evidence type="ECO:0000256" key="2">
    <source>
        <dbReference type="ARBA" id="ARBA00022475"/>
    </source>
</evidence>
<sequence>TRINYSEPPFEIFRKLDGVEAAARVLQTKGNVVISGRSIGQGTLMGIDNVDFSKVAWFRDDLFQTHPFNYLNYLGMYEQAAIIPSGVAEKYQLKLGDVVSVGLQEGMIDFVVVGIVPYWPAQYPDQSPFVIANLDYIYDQVPIIPYDVWLKMKPGALTGPIMKELESQGIELAGVQDVRIELAAQAKHPTRGGVFGILSLGFLVSIIVSLTGYVLYWFFNLSGRIVQFGVLRAMGLSRRQLTGMLLLEQIFTAGLSIGLGILIGKIASLLFLPFLQTSENVTNSVPPFRVVFDSKDTTQLYIVVGAMMLLGAALLLVHIRRLRVHQAVKMGEER</sequence>
<feature type="transmembrane region" description="Helical" evidence="7">
    <location>
        <begin position="300"/>
        <end position="319"/>
    </location>
</feature>
<evidence type="ECO:0000256" key="4">
    <source>
        <dbReference type="ARBA" id="ARBA00022989"/>
    </source>
</evidence>
<evidence type="ECO:0000256" key="3">
    <source>
        <dbReference type="ARBA" id="ARBA00022692"/>
    </source>
</evidence>
<evidence type="ECO:0000256" key="1">
    <source>
        <dbReference type="ARBA" id="ARBA00004651"/>
    </source>
</evidence>
<dbReference type="InterPro" id="IPR050250">
    <property type="entry name" value="Macrolide_Exporter_MacB"/>
</dbReference>
<dbReference type="InterPro" id="IPR003838">
    <property type="entry name" value="ABC3_permease_C"/>
</dbReference>
<gene>
    <name evidence="9" type="ORF">K0U00_07030</name>
</gene>
<evidence type="ECO:0000256" key="6">
    <source>
        <dbReference type="ARBA" id="ARBA00038076"/>
    </source>
</evidence>
<evidence type="ECO:0000313" key="10">
    <source>
        <dbReference type="Proteomes" id="UP001519887"/>
    </source>
</evidence>
<comment type="similarity">
    <text evidence="6">Belongs to the ABC-4 integral membrane protein family.</text>
</comment>
<feature type="domain" description="ABC3 transporter permease C-terminal" evidence="8">
    <location>
        <begin position="202"/>
        <end position="321"/>
    </location>
</feature>
<reference evidence="9 10" key="1">
    <citation type="submission" date="2021-07" db="EMBL/GenBank/DDBJ databases">
        <title>Paenibacillus radiodurans sp. nov., isolated from the southeastern edge of Tengger Desert.</title>
        <authorList>
            <person name="Zhang G."/>
        </authorList>
    </citation>
    <scope>NUCLEOTIDE SEQUENCE [LARGE SCALE GENOMIC DNA]</scope>
    <source>
        <strain evidence="9 10">CCM 7311</strain>
    </source>
</reference>
<evidence type="ECO:0000256" key="5">
    <source>
        <dbReference type="ARBA" id="ARBA00023136"/>
    </source>
</evidence>
<evidence type="ECO:0000259" key="8">
    <source>
        <dbReference type="Pfam" id="PF02687"/>
    </source>
</evidence>
<evidence type="ECO:0000313" key="9">
    <source>
        <dbReference type="EMBL" id="MBW7453789.1"/>
    </source>
</evidence>
<protein>
    <submittedName>
        <fullName evidence="9">ABC transporter permease</fullName>
    </submittedName>
</protein>
<dbReference type="EMBL" id="JAHZIK010000116">
    <property type="protein sequence ID" value="MBW7453789.1"/>
    <property type="molecule type" value="Genomic_DNA"/>
</dbReference>
<organism evidence="9 10">
    <name type="scientific">Paenibacillus sepulcri</name>
    <dbReference type="NCBI Taxonomy" id="359917"/>
    <lineage>
        <taxon>Bacteria</taxon>
        <taxon>Bacillati</taxon>
        <taxon>Bacillota</taxon>
        <taxon>Bacilli</taxon>
        <taxon>Bacillales</taxon>
        <taxon>Paenibacillaceae</taxon>
        <taxon>Paenibacillus</taxon>
    </lineage>
</organism>
<evidence type="ECO:0000256" key="7">
    <source>
        <dbReference type="SAM" id="Phobius"/>
    </source>
</evidence>
<keyword evidence="10" id="KW-1185">Reference proteome</keyword>
<comment type="subcellular location">
    <subcellularLocation>
        <location evidence="1">Cell membrane</location>
        <topology evidence="1">Multi-pass membrane protein</topology>
    </subcellularLocation>
</comment>
<comment type="caution">
    <text evidence="9">The sequence shown here is derived from an EMBL/GenBank/DDBJ whole genome shotgun (WGS) entry which is preliminary data.</text>
</comment>
<dbReference type="Proteomes" id="UP001519887">
    <property type="component" value="Unassembled WGS sequence"/>
</dbReference>